<protein>
    <recommendedName>
        <fullName evidence="5">Pentatricopeptide repeat-containing protein</fullName>
    </recommendedName>
</protein>
<dbReference type="FunFam" id="1.25.40.10:FF:001552">
    <property type="entry name" value="Predicted protein"/>
    <property type="match status" value="1"/>
</dbReference>
<proteinExistence type="predicted"/>
<gene>
    <name evidence="3" type="ORF">Fmac_027228</name>
</gene>
<reference evidence="3 4" key="1">
    <citation type="submission" date="2024-08" db="EMBL/GenBank/DDBJ databases">
        <title>Insights into the chromosomal genome structure of Flemingia macrophylla.</title>
        <authorList>
            <person name="Ding Y."/>
            <person name="Zhao Y."/>
            <person name="Bi W."/>
            <person name="Wu M."/>
            <person name="Zhao G."/>
            <person name="Gong Y."/>
            <person name="Li W."/>
            <person name="Zhang P."/>
        </authorList>
    </citation>
    <scope>NUCLEOTIDE SEQUENCE [LARGE SCALE GENOMIC DNA]</scope>
    <source>
        <strain evidence="3">DYQJB</strain>
        <tissue evidence="3">Leaf</tissue>
    </source>
</reference>
<dbReference type="InterPro" id="IPR002885">
    <property type="entry name" value="PPR_rpt"/>
</dbReference>
<accession>A0ABD1LH41</accession>
<evidence type="ECO:0000256" key="1">
    <source>
        <dbReference type="ARBA" id="ARBA00022737"/>
    </source>
</evidence>
<feature type="repeat" description="PPR" evidence="2">
    <location>
        <begin position="19"/>
        <end position="53"/>
    </location>
</feature>
<dbReference type="Pfam" id="PF13812">
    <property type="entry name" value="PPR_3"/>
    <property type="match status" value="1"/>
</dbReference>
<dbReference type="PROSITE" id="PS51375">
    <property type="entry name" value="PPR"/>
    <property type="match status" value="2"/>
</dbReference>
<sequence>MTLSVSFFGNMKTSGEVPKAITYKVLGRTFWKEGKVDEAVEAVRDMERRGVIRTASVDKIRSLPHARPLEFTFTGMIKSSMDGGHIDDCICIFEYMKDHCAPNIGAINTMLKVYGRNDMFTKAKVLFDEVKVAKAEFCATPESGNSSVVPDMYTYNSMLEASASAQQWEYFERVYREMIVHGYQLDQNKHLSLLVKASRAGKLHLLEHAFDLVLEAGEIPYPLFFFELVIQAISQHNYERAAILINAMAYAPFQVTVKQWTNLFKESENRISHENLERLLVIVMSHQNQQFLV</sequence>
<dbReference type="Pfam" id="PF01535">
    <property type="entry name" value="PPR"/>
    <property type="match status" value="2"/>
</dbReference>
<dbReference type="Proteomes" id="UP001603857">
    <property type="component" value="Unassembled WGS sequence"/>
</dbReference>
<dbReference type="Gene3D" id="1.25.40.10">
    <property type="entry name" value="Tetratricopeptide repeat domain"/>
    <property type="match status" value="3"/>
</dbReference>
<evidence type="ECO:0000313" key="4">
    <source>
        <dbReference type="Proteomes" id="UP001603857"/>
    </source>
</evidence>
<dbReference type="PANTHER" id="PTHR46935:SF2">
    <property type="entry name" value="PENTACOTRIPEPTIDE-REPEAT REGION OF PRORP DOMAIN-CONTAINING PROTEIN"/>
    <property type="match status" value="1"/>
</dbReference>
<dbReference type="InterPro" id="IPR044645">
    <property type="entry name" value="DG1/EMB2279-like"/>
</dbReference>
<evidence type="ECO:0008006" key="5">
    <source>
        <dbReference type="Google" id="ProtNLM"/>
    </source>
</evidence>
<dbReference type="AlphaFoldDB" id="A0ABD1LH41"/>
<dbReference type="InterPro" id="IPR011990">
    <property type="entry name" value="TPR-like_helical_dom_sf"/>
</dbReference>
<organism evidence="3 4">
    <name type="scientific">Flemingia macrophylla</name>
    <dbReference type="NCBI Taxonomy" id="520843"/>
    <lineage>
        <taxon>Eukaryota</taxon>
        <taxon>Viridiplantae</taxon>
        <taxon>Streptophyta</taxon>
        <taxon>Embryophyta</taxon>
        <taxon>Tracheophyta</taxon>
        <taxon>Spermatophyta</taxon>
        <taxon>Magnoliopsida</taxon>
        <taxon>eudicotyledons</taxon>
        <taxon>Gunneridae</taxon>
        <taxon>Pentapetalae</taxon>
        <taxon>rosids</taxon>
        <taxon>fabids</taxon>
        <taxon>Fabales</taxon>
        <taxon>Fabaceae</taxon>
        <taxon>Papilionoideae</taxon>
        <taxon>50 kb inversion clade</taxon>
        <taxon>NPAAA clade</taxon>
        <taxon>indigoferoid/millettioid clade</taxon>
        <taxon>Phaseoleae</taxon>
        <taxon>Flemingia</taxon>
    </lineage>
</organism>
<name>A0ABD1LH41_9FABA</name>
<dbReference type="EMBL" id="JBGMDY010000009">
    <property type="protein sequence ID" value="KAL2322849.1"/>
    <property type="molecule type" value="Genomic_DNA"/>
</dbReference>
<evidence type="ECO:0000256" key="2">
    <source>
        <dbReference type="PROSITE-ProRule" id="PRU00708"/>
    </source>
</evidence>
<keyword evidence="1" id="KW-0677">Repeat</keyword>
<dbReference type="NCBIfam" id="TIGR00756">
    <property type="entry name" value="PPR"/>
    <property type="match status" value="2"/>
</dbReference>
<dbReference type="PANTHER" id="PTHR46935">
    <property type="entry name" value="OS01G0674700 PROTEIN"/>
    <property type="match status" value="1"/>
</dbReference>
<feature type="repeat" description="PPR" evidence="2">
    <location>
        <begin position="151"/>
        <end position="185"/>
    </location>
</feature>
<keyword evidence="4" id="KW-1185">Reference proteome</keyword>
<evidence type="ECO:0000313" key="3">
    <source>
        <dbReference type="EMBL" id="KAL2322849.1"/>
    </source>
</evidence>
<comment type="caution">
    <text evidence="3">The sequence shown here is derived from an EMBL/GenBank/DDBJ whole genome shotgun (WGS) entry which is preliminary data.</text>
</comment>